<name>A0ABT1DWG1_9ACTN</name>
<dbReference type="SUPFAM" id="SSF52540">
    <property type="entry name" value="P-loop containing nucleoside triphosphate hydrolases"/>
    <property type="match status" value="1"/>
</dbReference>
<keyword evidence="3 5" id="KW-0238">DNA-binding</keyword>
<dbReference type="InterPro" id="IPR002182">
    <property type="entry name" value="NB-ARC"/>
</dbReference>
<dbReference type="InterPro" id="IPR011990">
    <property type="entry name" value="TPR-like_helical_dom_sf"/>
</dbReference>
<comment type="caution">
    <text evidence="8">The sequence shown here is derived from an EMBL/GenBank/DDBJ whole genome shotgun (WGS) entry which is preliminary data.</text>
</comment>
<evidence type="ECO:0000256" key="1">
    <source>
        <dbReference type="ARBA" id="ARBA00005820"/>
    </source>
</evidence>
<evidence type="ECO:0000256" key="4">
    <source>
        <dbReference type="ARBA" id="ARBA00023163"/>
    </source>
</evidence>
<dbReference type="PANTHER" id="PTHR35807:SF1">
    <property type="entry name" value="TRANSCRIPTIONAL REGULATOR REDD"/>
    <property type="match status" value="1"/>
</dbReference>
<evidence type="ECO:0000256" key="5">
    <source>
        <dbReference type="PROSITE-ProRule" id="PRU01091"/>
    </source>
</evidence>
<dbReference type="InterPro" id="IPR016032">
    <property type="entry name" value="Sig_transdc_resp-reg_C-effctor"/>
</dbReference>
<dbReference type="InterPro" id="IPR005158">
    <property type="entry name" value="BTAD"/>
</dbReference>
<dbReference type="Gene3D" id="3.40.50.300">
    <property type="entry name" value="P-loop containing nucleotide triphosphate hydrolases"/>
    <property type="match status" value="1"/>
</dbReference>
<keyword evidence="4" id="KW-0804">Transcription</keyword>
<evidence type="ECO:0000259" key="7">
    <source>
        <dbReference type="PROSITE" id="PS51755"/>
    </source>
</evidence>
<evidence type="ECO:0000313" key="9">
    <source>
        <dbReference type="Proteomes" id="UP001523369"/>
    </source>
</evidence>
<dbReference type="Pfam" id="PF03704">
    <property type="entry name" value="BTAD"/>
    <property type="match status" value="1"/>
</dbReference>
<dbReference type="SUPFAM" id="SSF48452">
    <property type="entry name" value="TPR-like"/>
    <property type="match status" value="1"/>
</dbReference>
<dbReference type="SMART" id="SM01043">
    <property type="entry name" value="BTAD"/>
    <property type="match status" value="1"/>
</dbReference>
<evidence type="ECO:0000256" key="3">
    <source>
        <dbReference type="ARBA" id="ARBA00023125"/>
    </source>
</evidence>
<evidence type="ECO:0000313" key="8">
    <source>
        <dbReference type="EMBL" id="MCO8275202.1"/>
    </source>
</evidence>
<reference evidence="8 9" key="1">
    <citation type="submission" date="2022-06" db="EMBL/GenBank/DDBJ databases">
        <title>New Species of the Genus Actinoplanes, ActinopZanes ferrugineus.</title>
        <authorList>
            <person name="Ding P."/>
        </authorList>
    </citation>
    <scope>NUCLEOTIDE SEQUENCE [LARGE SCALE GENOMIC DNA]</scope>
    <source>
        <strain evidence="8 9">TRM88003</strain>
    </source>
</reference>
<dbReference type="InterPro" id="IPR001867">
    <property type="entry name" value="OmpR/PhoB-type_DNA-bd"/>
</dbReference>
<dbReference type="InterPro" id="IPR051677">
    <property type="entry name" value="AfsR-DnrI-RedD_regulator"/>
</dbReference>
<protein>
    <recommendedName>
        <fullName evidence="7">OmpR/PhoB-type domain-containing protein</fullName>
    </recommendedName>
</protein>
<dbReference type="Gene3D" id="1.10.10.10">
    <property type="entry name" value="Winged helix-like DNA-binding domain superfamily/Winged helix DNA-binding domain"/>
    <property type="match status" value="1"/>
</dbReference>
<feature type="compositionally biased region" description="Low complexity" evidence="6">
    <location>
        <begin position="250"/>
        <end position="261"/>
    </location>
</feature>
<dbReference type="Pfam" id="PF00931">
    <property type="entry name" value="NB-ARC"/>
    <property type="match status" value="1"/>
</dbReference>
<accession>A0ABT1DWG1</accession>
<feature type="DNA-binding region" description="OmpR/PhoB-type" evidence="5">
    <location>
        <begin position="1"/>
        <end position="97"/>
    </location>
</feature>
<dbReference type="PANTHER" id="PTHR35807">
    <property type="entry name" value="TRANSCRIPTIONAL REGULATOR REDD-RELATED"/>
    <property type="match status" value="1"/>
</dbReference>
<dbReference type="Gene3D" id="1.25.40.10">
    <property type="entry name" value="Tetratricopeptide repeat domain"/>
    <property type="match status" value="1"/>
</dbReference>
<evidence type="ECO:0000256" key="2">
    <source>
        <dbReference type="ARBA" id="ARBA00023015"/>
    </source>
</evidence>
<comment type="similarity">
    <text evidence="1">Belongs to the AfsR/DnrI/RedD regulatory family.</text>
</comment>
<dbReference type="PROSITE" id="PS51755">
    <property type="entry name" value="OMPR_PHOB"/>
    <property type="match status" value="1"/>
</dbReference>
<sequence>MNFDLLGSMRVRRDDAEIPLGPRQQQLVLALLLARAGGLVPMDDLVELLWEGDAPPSAANAVHRQIGALRRLLEPGLRTREVGRYLLREQTGYRLRVEPVSFDLLRFRALIEQGRSRMATGDAAGALAAYSRGLELWRGRCAAGLGRHPAFAAIEGERALGVREAADAAVACEQTRTVLTPLRQVSDQYPLDESLQSRLLVALAADGRQAEAVARFHDVRRRLAEEIGLDPGRELRQAYDRVLHQQAAAPPSACSSGLPRPTQLPPDPPYFTGRETLLARAHAAATRPGGPRVLAVDGMPGVGKTTLAVHLAHQLAPGFPDGQLYVDLRGFQGQGTVMAPAEALRGFLHSLGVAAGAIPAELHAQAGLFRSLVADRRLLIVLDNCRDAEQVRHLLPASAACLVLVTSRVRLTALVAGHGAVRLPVGLPGAAEARELVEQRLGGRGSETDRIVALGGRLPLALAVVCARVADEPLDRIAATGLDELREAFSWSYRALSPGAQALLRTAGDDLAADRTAPALLRELRDAHLLTEHQPGRYRAHELVRAYLAES</sequence>
<feature type="domain" description="OmpR/PhoB-type" evidence="7">
    <location>
        <begin position="1"/>
        <end position="97"/>
    </location>
</feature>
<organism evidence="8 9">
    <name type="scientific">Paractinoplanes aksuensis</name>
    <dbReference type="NCBI Taxonomy" id="2939490"/>
    <lineage>
        <taxon>Bacteria</taxon>
        <taxon>Bacillati</taxon>
        <taxon>Actinomycetota</taxon>
        <taxon>Actinomycetes</taxon>
        <taxon>Micromonosporales</taxon>
        <taxon>Micromonosporaceae</taxon>
        <taxon>Paractinoplanes</taxon>
    </lineage>
</organism>
<proteinExistence type="inferred from homology"/>
<dbReference type="Proteomes" id="UP001523369">
    <property type="component" value="Unassembled WGS sequence"/>
</dbReference>
<dbReference type="InterPro" id="IPR027417">
    <property type="entry name" value="P-loop_NTPase"/>
</dbReference>
<dbReference type="PRINTS" id="PR00364">
    <property type="entry name" value="DISEASERSIST"/>
</dbReference>
<gene>
    <name evidence="8" type="ORF">M1L60_31935</name>
</gene>
<dbReference type="SUPFAM" id="SSF46894">
    <property type="entry name" value="C-terminal effector domain of the bipartite response regulators"/>
    <property type="match status" value="1"/>
</dbReference>
<evidence type="ECO:0000256" key="6">
    <source>
        <dbReference type="SAM" id="MobiDB-lite"/>
    </source>
</evidence>
<dbReference type="InterPro" id="IPR036388">
    <property type="entry name" value="WH-like_DNA-bd_sf"/>
</dbReference>
<keyword evidence="2" id="KW-0805">Transcription regulation</keyword>
<dbReference type="CDD" id="cd15831">
    <property type="entry name" value="BTAD"/>
    <property type="match status" value="1"/>
</dbReference>
<dbReference type="EMBL" id="JAMYJR010000035">
    <property type="protein sequence ID" value="MCO8275202.1"/>
    <property type="molecule type" value="Genomic_DNA"/>
</dbReference>
<dbReference type="RefSeq" id="WP_253241267.1">
    <property type="nucleotide sequence ID" value="NZ_JAMYJR010000035.1"/>
</dbReference>
<keyword evidence="9" id="KW-1185">Reference proteome</keyword>
<feature type="region of interest" description="Disordered" evidence="6">
    <location>
        <begin position="250"/>
        <end position="270"/>
    </location>
</feature>
<dbReference type="SMART" id="SM00862">
    <property type="entry name" value="Trans_reg_C"/>
    <property type="match status" value="1"/>
</dbReference>